<dbReference type="InterPro" id="IPR029063">
    <property type="entry name" value="SAM-dependent_MTases_sf"/>
</dbReference>
<evidence type="ECO:0000256" key="6">
    <source>
        <dbReference type="PROSITE-ProRule" id="PRU01016"/>
    </source>
</evidence>
<dbReference type="PROSITE" id="PS51679">
    <property type="entry name" value="SAM_MT_C5"/>
    <property type="match status" value="1"/>
</dbReference>
<comment type="similarity">
    <text evidence="6">Belongs to the class I-like SAM-binding methyltransferase superfamily. C5-methyltransferase family.</text>
</comment>
<organism evidence="7 8">
    <name type="scientific">Nocardia testacea</name>
    <dbReference type="NCBI Taxonomy" id="248551"/>
    <lineage>
        <taxon>Bacteria</taxon>
        <taxon>Bacillati</taxon>
        <taxon>Actinomycetota</taxon>
        <taxon>Actinomycetes</taxon>
        <taxon>Mycobacteriales</taxon>
        <taxon>Nocardiaceae</taxon>
        <taxon>Nocardia</taxon>
    </lineage>
</organism>
<dbReference type="Pfam" id="PF00145">
    <property type="entry name" value="DNA_methylase"/>
    <property type="match status" value="1"/>
</dbReference>
<evidence type="ECO:0000256" key="1">
    <source>
        <dbReference type="ARBA" id="ARBA00011975"/>
    </source>
</evidence>
<dbReference type="GO" id="GO:0008168">
    <property type="term" value="F:methyltransferase activity"/>
    <property type="evidence" value="ECO:0007669"/>
    <property type="project" value="UniProtKB-KW"/>
</dbReference>
<dbReference type="Gene3D" id="3.40.50.150">
    <property type="entry name" value="Vaccinia Virus protein VP39"/>
    <property type="match status" value="1"/>
</dbReference>
<keyword evidence="4 6" id="KW-0949">S-adenosyl-L-methionine</keyword>
<name>A0ABW7W198_9NOCA</name>
<keyword evidence="5" id="KW-0680">Restriction system</keyword>
<dbReference type="GO" id="GO:0032259">
    <property type="term" value="P:methylation"/>
    <property type="evidence" value="ECO:0007669"/>
    <property type="project" value="UniProtKB-KW"/>
</dbReference>
<dbReference type="InterPro" id="IPR050390">
    <property type="entry name" value="C5-Methyltransferase"/>
</dbReference>
<evidence type="ECO:0000256" key="5">
    <source>
        <dbReference type="ARBA" id="ARBA00022747"/>
    </source>
</evidence>
<accession>A0ABW7W198</accession>
<gene>
    <name evidence="7" type="ORF">ACH49Z_20760</name>
</gene>
<evidence type="ECO:0000256" key="3">
    <source>
        <dbReference type="ARBA" id="ARBA00022679"/>
    </source>
</evidence>
<keyword evidence="2 6" id="KW-0489">Methyltransferase</keyword>
<protein>
    <recommendedName>
        <fullName evidence="1">DNA (cytosine-5-)-methyltransferase</fullName>
        <ecNumber evidence="1">2.1.1.37</ecNumber>
    </recommendedName>
</protein>
<dbReference type="SUPFAM" id="SSF53335">
    <property type="entry name" value="S-adenosyl-L-methionine-dependent methyltransferases"/>
    <property type="match status" value="1"/>
</dbReference>
<reference evidence="7 8" key="1">
    <citation type="submission" date="2024-10" db="EMBL/GenBank/DDBJ databases">
        <title>The Natural Products Discovery Center: Release of the First 8490 Sequenced Strains for Exploring Actinobacteria Biosynthetic Diversity.</title>
        <authorList>
            <person name="Kalkreuter E."/>
            <person name="Kautsar S.A."/>
            <person name="Yang D."/>
            <person name="Bader C.D."/>
            <person name="Teijaro C.N."/>
            <person name="Fluegel L."/>
            <person name="Davis C.M."/>
            <person name="Simpson J.R."/>
            <person name="Lauterbach L."/>
            <person name="Steele A.D."/>
            <person name="Gui C."/>
            <person name="Meng S."/>
            <person name="Li G."/>
            <person name="Viehrig K."/>
            <person name="Ye F."/>
            <person name="Su P."/>
            <person name="Kiefer A.F."/>
            <person name="Nichols A."/>
            <person name="Cepeda A.J."/>
            <person name="Yan W."/>
            <person name="Fan B."/>
            <person name="Jiang Y."/>
            <person name="Adhikari A."/>
            <person name="Zheng C.-J."/>
            <person name="Schuster L."/>
            <person name="Cowan T.M."/>
            <person name="Smanski M.J."/>
            <person name="Chevrette M.G."/>
            <person name="De Carvalho L.P.S."/>
            <person name="Shen B."/>
        </authorList>
    </citation>
    <scope>NUCLEOTIDE SEQUENCE [LARGE SCALE GENOMIC DNA]</scope>
    <source>
        <strain evidence="7 8">NPDC019377</strain>
    </source>
</reference>
<dbReference type="InterPro" id="IPR001525">
    <property type="entry name" value="C5_MeTfrase"/>
</dbReference>
<dbReference type="PANTHER" id="PTHR10629:SF52">
    <property type="entry name" value="DNA (CYTOSINE-5)-METHYLTRANSFERASE 1"/>
    <property type="match status" value="1"/>
</dbReference>
<sequence>MITVTDLFCGAGGSSTGAIQVPGVRVQLAVNHWTLAVQTHNANHPDTDHDCADLSQVDPRRYRSSDVLWASPECTNHSVARGRRRNVDAQPDLFGDILPDAAAERSRATMWDVVRFTEHHHYSAVVVENVVDAAKWVLFDSWLTAMHALGYRHRIVYLNSMHAQAAGTPAPQSRDRMYVVFWRTGNQAPDLDRWTRPQAWCPGCETSVRAVQAWKNPLRPWGRYRAQYVWRCPSVRCRNTIVEPDWLPASSVIDWSLRGQRIGDRSKPLAIKTMRRIEAGLARYQDDAHRVCHSRKHLVNKARARALLIPAGGTWRDGAVSVAEAMPTRTTRETDALLVPVEGRAGKQAQPVDAPMRTMTTRSETGILVPYYGNGTARTTDDPHGTATARDRWAMVIPLRNHNTAKTTAEPLDTIAAAGTHHGLTTAAPRVEDCEFRMLEPGEIKQAMAFDASYLMAGNRREQVRLAGNAVTPPAARDLLSAVAESLGTEK</sequence>
<keyword evidence="8" id="KW-1185">Reference proteome</keyword>
<dbReference type="RefSeq" id="WP_397063870.1">
    <property type="nucleotide sequence ID" value="NZ_JBIRYL010000006.1"/>
</dbReference>
<evidence type="ECO:0000313" key="8">
    <source>
        <dbReference type="Proteomes" id="UP001611494"/>
    </source>
</evidence>
<dbReference type="Gene3D" id="3.90.120.10">
    <property type="entry name" value="DNA Methylase, subunit A, domain 2"/>
    <property type="match status" value="1"/>
</dbReference>
<feature type="active site" evidence="6">
    <location>
        <position position="74"/>
    </location>
</feature>
<dbReference type="PANTHER" id="PTHR10629">
    <property type="entry name" value="CYTOSINE-SPECIFIC METHYLTRANSFERASE"/>
    <property type="match status" value="1"/>
</dbReference>
<evidence type="ECO:0000256" key="2">
    <source>
        <dbReference type="ARBA" id="ARBA00022603"/>
    </source>
</evidence>
<evidence type="ECO:0000313" key="7">
    <source>
        <dbReference type="EMBL" id="MFI2232281.1"/>
    </source>
</evidence>
<comment type="caution">
    <text evidence="7">The sequence shown here is derived from an EMBL/GenBank/DDBJ whole genome shotgun (WGS) entry which is preliminary data.</text>
</comment>
<keyword evidence="3 6" id="KW-0808">Transferase</keyword>
<proteinExistence type="inferred from homology"/>
<dbReference type="Proteomes" id="UP001611494">
    <property type="component" value="Unassembled WGS sequence"/>
</dbReference>
<dbReference type="EMBL" id="JBIRYL010000006">
    <property type="protein sequence ID" value="MFI2232281.1"/>
    <property type="molecule type" value="Genomic_DNA"/>
</dbReference>
<dbReference type="EC" id="2.1.1.37" evidence="1"/>
<evidence type="ECO:0000256" key="4">
    <source>
        <dbReference type="ARBA" id="ARBA00022691"/>
    </source>
</evidence>